<dbReference type="GO" id="GO:0005694">
    <property type="term" value="C:chromosome"/>
    <property type="evidence" value="ECO:0007669"/>
    <property type="project" value="InterPro"/>
</dbReference>
<dbReference type="Proteomes" id="UP000242231">
    <property type="component" value="Unassembled WGS sequence"/>
</dbReference>
<dbReference type="Pfam" id="PF01396">
    <property type="entry name" value="Zn_ribbon_Top1"/>
    <property type="match status" value="1"/>
</dbReference>
<dbReference type="PANTHER" id="PTHR30015:SF7">
    <property type="entry name" value="TYPE IV METHYL-DIRECTED RESTRICTION ENZYME ECOKMRR"/>
    <property type="match status" value="1"/>
</dbReference>
<dbReference type="GO" id="GO:0015666">
    <property type="term" value="F:restriction endodeoxyribonuclease activity"/>
    <property type="evidence" value="ECO:0007669"/>
    <property type="project" value="TreeGrafter"/>
</dbReference>
<evidence type="ECO:0000313" key="5">
    <source>
        <dbReference type="Proteomes" id="UP000242231"/>
    </source>
</evidence>
<dbReference type="EMBL" id="MPZM01000001">
    <property type="protein sequence ID" value="PPL18466.1"/>
    <property type="molecule type" value="Genomic_DNA"/>
</dbReference>
<evidence type="ECO:0008006" key="6">
    <source>
        <dbReference type="Google" id="ProtNLM"/>
    </source>
</evidence>
<organism evidence="4 5">
    <name type="scientific">Oceanisphaera arctica</name>
    <dbReference type="NCBI Taxonomy" id="641510"/>
    <lineage>
        <taxon>Bacteria</taxon>
        <taxon>Pseudomonadati</taxon>
        <taxon>Pseudomonadota</taxon>
        <taxon>Gammaproteobacteria</taxon>
        <taxon>Aeromonadales</taxon>
        <taxon>Aeromonadaceae</taxon>
        <taxon>Oceanisphaera</taxon>
    </lineage>
</organism>
<feature type="transmembrane region" description="Helical" evidence="1">
    <location>
        <begin position="20"/>
        <end position="40"/>
    </location>
</feature>
<evidence type="ECO:0000256" key="1">
    <source>
        <dbReference type="SAM" id="Phobius"/>
    </source>
</evidence>
<keyword evidence="5" id="KW-1185">Reference proteome</keyword>
<evidence type="ECO:0000313" key="4">
    <source>
        <dbReference type="EMBL" id="PPL18466.1"/>
    </source>
</evidence>
<dbReference type="GO" id="GO:0003916">
    <property type="term" value="F:DNA topoisomerase activity"/>
    <property type="evidence" value="ECO:0007669"/>
    <property type="project" value="InterPro"/>
</dbReference>
<dbReference type="GO" id="GO:0009307">
    <property type="term" value="P:DNA restriction-modification system"/>
    <property type="evidence" value="ECO:0007669"/>
    <property type="project" value="InterPro"/>
</dbReference>
<dbReference type="GO" id="GO:0003677">
    <property type="term" value="F:DNA binding"/>
    <property type="evidence" value="ECO:0007669"/>
    <property type="project" value="InterPro"/>
</dbReference>
<dbReference type="InterPro" id="IPR052906">
    <property type="entry name" value="Type_IV_Methyl-Rstrct_Enzyme"/>
</dbReference>
<dbReference type="InterPro" id="IPR011856">
    <property type="entry name" value="tRNA_endonuc-like_dom_sf"/>
</dbReference>
<keyword evidence="1" id="KW-0812">Transmembrane</keyword>
<sequence length="299" mass="32598">MARKRRQSAAEDMIDIASKLPYWVSLSLALVSYLILHHYADRPFQLEKAPGSTVPANLTELMLHPLLSAMQYLIPMIFVFGAAISAFKAFRGRKLAQKYVATSIQNPRTGAAAKPTDDMSWQQFELLVGQAFRQQGYRVIDGGEEGADGGVDVHLKKDGLTFFVQCKHWKAKSVGVSVVRELYGVIAGAGVEGGFVVTSGNFTEEAEAFARDKRISLLDGKALDNMLLHAKMSLAEDALRASQHTATAAKVPPATTTPTVSCPNCSSSMVKRKARRGANTGQEFWGCSQFPKCRGIRSI</sequence>
<dbReference type="PANTHER" id="PTHR30015">
    <property type="entry name" value="MRR RESTRICTION SYSTEM PROTEIN"/>
    <property type="match status" value="1"/>
</dbReference>
<feature type="domain" description="DNA topoisomerase type IA zn finger" evidence="2">
    <location>
        <begin position="260"/>
        <end position="298"/>
    </location>
</feature>
<dbReference type="InterPro" id="IPR013498">
    <property type="entry name" value="Topo_IA_Znf"/>
</dbReference>
<comment type="caution">
    <text evidence="4">The sequence shown here is derived from an EMBL/GenBank/DDBJ whole genome shotgun (WGS) entry which is preliminary data.</text>
</comment>
<feature type="domain" description="Restriction endonuclease type IV Mrr" evidence="3">
    <location>
        <begin position="117"/>
        <end position="227"/>
    </location>
</feature>
<accession>A0A2P5TRL4</accession>
<name>A0A2P5TRL4_9GAMM</name>
<evidence type="ECO:0000259" key="2">
    <source>
        <dbReference type="Pfam" id="PF01396"/>
    </source>
</evidence>
<dbReference type="SUPFAM" id="SSF52980">
    <property type="entry name" value="Restriction endonuclease-like"/>
    <property type="match status" value="1"/>
</dbReference>
<gene>
    <name evidence="4" type="ORF">UN63_00545</name>
</gene>
<reference evidence="5" key="1">
    <citation type="submission" date="2016-11" db="EMBL/GenBank/DDBJ databases">
        <authorList>
            <person name="Sisinthy S."/>
            <person name="Ara S."/>
            <person name="Gundlapally S.R."/>
        </authorList>
    </citation>
    <scope>NUCLEOTIDE SEQUENCE [LARGE SCALE GENOMIC DNA]</scope>
    <source>
        <strain evidence="5">V1-41</strain>
    </source>
</reference>
<protein>
    <recommendedName>
        <fullName evidence="6">Restriction endonuclease</fullName>
    </recommendedName>
</protein>
<evidence type="ECO:0000259" key="3">
    <source>
        <dbReference type="Pfam" id="PF04471"/>
    </source>
</evidence>
<dbReference type="GO" id="GO:0006265">
    <property type="term" value="P:DNA topological change"/>
    <property type="evidence" value="ECO:0007669"/>
    <property type="project" value="InterPro"/>
</dbReference>
<proteinExistence type="predicted"/>
<dbReference type="Gene3D" id="3.40.1350.10">
    <property type="match status" value="1"/>
</dbReference>
<keyword evidence="1" id="KW-1133">Transmembrane helix</keyword>
<keyword evidence="1" id="KW-0472">Membrane</keyword>
<feature type="transmembrane region" description="Helical" evidence="1">
    <location>
        <begin position="69"/>
        <end position="90"/>
    </location>
</feature>
<dbReference type="Gene3D" id="3.30.65.10">
    <property type="entry name" value="Bacterial Topoisomerase I, domain 1"/>
    <property type="match status" value="1"/>
</dbReference>
<dbReference type="InterPro" id="IPR011335">
    <property type="entry name" value="Restrct_endonuc-II-like"/>
</dbReference>
<dbReference type="AlphaFoldDB" id="A0A2P5TRL4"/>
<dbReference type="SUPFAM" id="SSF57783">
    <property type="entry name" value="Zinc beta-ribbon"/>
    <property type="match status" value="1"/>
</dbReference>
<dbReference type="Pfam" id="PF04471">
    <property type="entry name" value="Mrr_cat"/>
    <property type="match status" value="1"/>
</dbReference>
<dbReference type="InterPro" id="IPR007560">
    <property type="entry name" value="Restrct_endonuc_IV_Mrr"/>
</dbReference>